<feature type="domain" description="HTH lysR-type" evidence="5">
    <location>
        <begin position="1"/>
        <end position="58"/>
    </location>
</feature>
<organism evidence="6 7">
    <name type="scientific">Candidatus Pullichristensenella excrementigallinarum</name>
    <dbReference type="NCBI Taxonomy" id="2840907"/>
    <lineage>
        <taxon>Bacteria</taxon>
        <taxon>Bacillati</taxon>
        <taxon>Bacillota</taxon>
        <taxon>Clostridia</taxon>
        <taxon>Candidatus Pullichristensenella</taxon>
    </lineage>
</organism>
<dbReference type="PRINTS" id="PR00039">
    <property type="entry name" value="HTHLYSR"/>
</dbReference>
<comment type="caution">
    <text evidence="6">The sequence shown here is derived from an EMBL/GenBank/DDBJ whole genome shotgun (WGS) entry which is preliminary data.</text>
</comment>
<keyword evidence="4" id="KW-0804">Transcription</keyword>
<dbReference type="AlphaFoldDB" id="A0A9D1LBP7"/>
<dbReference type="GO" id="GO:0003700">
    <property type="term" value="F:DNA-binding transcription factor activity"/>
    <property type="evidence" value="ECO:0007669"/>
    <property type="project" value="InterPro"/>
</dbReference>
<dbReference type="CDD" id="cd05466">
    <property type="entry name" value="PBP2_LTTR_substrate"/>
    <property type="match status" value="1"/>
</dbReference>
<dbReference type="PANTHER" id="PTHR30346">
    <property type="entry name" value="TRANSCRIPTIONAL DUAL REGULATOR HCAR-RELATED"/>
    <property type="match status" value="1"/>
</dbReference>
<keyword evidence="3" id="KW-0238">DNA-binding</keyword>
<dbReference type="InterPro" id="IPR000847">
    <property type="entry name" value="LysR_HTH_N"/>
</dbReference>
<evidence type="ECO:0000256" key="1">
    <source>
        <dbReference type="ARBA" id="ARBA00009437"/>
    </source>
</evidence>
<dbReference type="Pfam" id="PF03466">
    <property type="entry name" value="LysR_substrate"/>
    <property type="match status" value="1"/>
</dbReference>
<evidence type="ECO:0000313" key="7">
    <source>
        <dbReference type="Proteomes" id="UP000824072"/>
    </source>
</evidence>
<proteinExistence type="inferred from homology"/>
<evidence type="ECO:0000313" key="6">
    <source>
        <dbReference type="EMBL" id="HIU33610.1"/>
    </source>
</evidence>
<evidence type="ECO:0000259" key="5">
    <source>
        <dbReference type="PROSITE" id="PS50931"/>
    </source>
</evidence>
<reference evidence="6" key="2">
    <citation type="journal article" date="2021" name="PeerJ">
        <title>Extensive microbial diversity within the chicken gut microbiome revealed by metagenomics and culture.</title>
        <authorList>
            <person name="Gilroy R."/>
            <person name="Ravi A."/>
            <person name="Getino M."/>
            <person name="Pursley I."/>
            <person name="Horton D.L."/>
            <person name="Alikhan N.F."/>
            <person name="Baker D."/>
            <person name="Gharbi K."/>
            <person name="Hall N."/>
            <person name="Watson M."/>
            <person name="Adriaenssens E.M."/>
            <person name="Foster-Nyarko E."/>
            <person name="Jarju S."/>
            <person name="Secka A."/>
            <person name="Antonio M."/>
            <person name="Oren A."/>
            <person name="Chaudhuri R.R."/>
            <person name="La Ragione R."/>
            <person name="Hildebrand F."/>
            <person name="Pallen M.J."/>
        </authorList>
    </citation>
    <scope>NUCLEOTIDE SEQUENCE</scope>
    <source>
        <strain evidence="6">ChiHcec3-11533</strain>
    </source>
</reference>
<reference evidence="6" key="1">
    <citation type="submission" date="2020-10" db="EMBL/GenBank/DDBJ databases">
        <authorList>
            <person name="Gilroy R."/>
        </authorList>
    </citation>
    <scope>NUCLEOTIDE SEQUENCE</scope>
    <source>
        <strain evidence="6">ChiHcec3-11533</strain>
    </source>
</reference>
<keyword evidence="2" id="KW-0805">Transcription regulation</keyword>
<dbReference type="InterPro" id="IPR005119">
    <property type="entry name" value="LysR_subst-bd"/>
</dbReference>
<dbReference type="SUPFAM" id="SSF46785">
    <property type="entry name" value="Winged helix' DNA-binding domain"/>
    <property type="match status" value="1"/>
</dbReference>
<evidence type="ECO:0000256" key="4">
    <source>
        <dbReference type="ARBA" id="ARBA00023163"/>
    </source>
</evidence>
<accession>A0A9D1LBP7</accession>
<evidence type="ECO:0000256" key="3">
    <source>
        <dbReference type="ARBA" id="ARBA00023125"/>
    </source>
</evidence>
<protein>
    <submittedName>
        <fullName evidence="6">LysR family transcriptional regulator</fullName>
    </submittedName>
</protein>
<dbReference type="PROSITE" id="PS50931">
    <property type="entry name" value="HTH_LYSR"/>
    <property type="match status" value="1"/>
</dbReference>
<dbReference type="InterPro" id="IPR036390">
    <property type="entry name" value="WH_DNA-bd_sf"/>
</dbReference>
<dbReference type="Pfam" id="PF00126">
    <property type="entry name" value="HTH_1"/>
    <property type="match status" value="1"/>
</dbReference>
<dbReference type="GO" id="GO:0003677">
    <property type="term" value="F:DNA binding"/>
    <property type="evidence" value="ECO:0007669"/>
    <property type="project" value="UniProtKB-KW"/>
</dbReference>
<dbReference type="EMBL" id="DVMU01000078">
    <property type="protein sequence ID" value="HIU33610.1"/>
    <property type="molecule type" value="Genomic_DNA"/>
</dbReference>
<evidence type="ECO:0000256" key="2">
    <source>
        <dbReference type="ARBA" id="ARBA00023015"/>
    </source>
</evidence>
<dbReference type="GO" id="GO:0032993">
    <property type="term" value="C:protein-DNA complex"/>
    <property type="evidence" value="ECO:0007669"/>
    <property type="project" value="TreeGrafter"/>
</dbReference>
<dbReference type="InterPro" id="IPR036388">
    <property type="entry name" value="WH-like_DNA-bd_sf"/>
</dbReference>
<dbReference type="Gene3D" id="1.10.10.10">
    <property type="entry name" value="Winged helix-like DNA-binding domain superfamily/Winged helix DNA-binding domain"/>
    <property type="match status" value="1"/>
</dbReference>
<dbReference type="SUPFAM" id="SSF53850">
    <property type="entry name" value="Periplasmic binding protein-like II"/>
    <property type="match status" value="1"/>
</dbReference>
<dbReference type="Proteomes" id="UP000824072">
    <property type="component" value="Unassembled WGS sequence"/>
</dbReference>
<name>A0A9D1LBP7_9FIRM</name>
<gene>
    <name evidence="6" type="ORF">IAB02_03520</name>
</gene>
<sequence>MNTTQLECFLEVANCLNFSRAAERLRITQPAVSHQINALEDELGVKLFYRTSKTVRLTQEGFGFTQYAGEILKLTRLSKARMTESQLGAPRRLVIGCRNTAETRFLVPALERLRTQQPDVLPVLRLIPFDSVENQLTEGDIHMIFSFRDSAPPKARFRELTRCPVVCICNPDHPLAKFDHLTVRQLQAAGRIATCRPPICPPALFTIQSQVVGSRETAQILFCDNHEILYPLVQAGYAFAILADLPNTRLPGLRYIPLPEFDPLSFGAVYLPGTDKPFLQALLRLLKSDAPDRPKNVEIFDSPGKE</sequence>
<dbReference type="Gene3D" id="3.40.190.10">
    <property type="entry name" value="Periplasmic binding protein-like II"/>
    <property type="match status" value="2"/>
</dbReference>
<dbReference type="PANTHER" id="PTHR30346:SF0">
    <property type="entry name" value="HCA OPERON TRANSCRIPTIONAL ACTIVATOR HCAR"/>
    <property type="match status" value="1"/>
</dbReference>
<dbReference type="FunFam" id="1.10.10.10:FF:000001">
    <property type="entry name" value="LysR family transcriptional regulator"/>
    <property type="match status" value="1"/>
</dbReference>
<comment type="similarity">
    <text evidence="1">Belongs to the LysR transcriptional regulatory family.</text>
</comment>